<evidence type="ECO:0000256" key="1">
    <source>
        <dbReference type="SAM" id="Phobius"/>
    </source>
</evidence>
<reference evidence="2 3" key="1">
    <citation type="submission" date="2021-03" db="EMBL/GenBank/DDBJ databases">
        <title>Genomic Encyclopedia of Type Strains, Phase III (KMG-III): the genomes of soil and plant-associated and newly described type strains.</title>
        <authorList>
            <person name="Whitman W."/>
        </authorList>
    </citation>
    <scope>NUCLEOTIDE SEQUENCE [LARGE SCALE GENOMIC DNA]</scope>
    <source>
        <strain evidence="2 3">IMMIB AFH-6</strain>
    </source>
</reference>
<comment type="caution">
    <text evidence="2">The sequence shown here is derived from an EMBL/GenBank/DDBJ whole genome shotgun (WGS) entry which is preliminary data.</text>
</comment>
<keyword evidence="3" id="KW-1185">Reference proteome</keyword>
<name>A0ABS4SRK4_9PROT</name>
<keyword evidence="1" id="KW-0472">Membrane</keyword>
<accession>A0ABS4SRK4</accession>
<keyword evidence="1" id="KW-0812">Transmembrane</keyword>
<gene>
    <name evidence="2" type="ORF">J2851_005005</name>
</gene>
<dbReference type="RefSeq" id="WP_209769619.1">
    <property type="nucleotide sequence ID" value="NZ_JAGINP010000020.1"/>
</dbReference>
<sequence>MEGTGKWIIGGVLGLLAFLGLLAASRAADEAFYYGGWILAIGCLVAIFYMVNKHYDRMDAQIARHRGHAEG</sequence>
<evidence type="ECO:0008006" key="4">
    <source>
        <dbReference type="Google" id="ProtNLM"/>
    </source>
</evidence>
<dbReference type="Proteomes" id="UP000781958">
    <property type="component" value="Unassembled WGS sequence"/>
</dbReference>
<proteinExistence type="predicted"/>
<organism evidence="2 3">
    <name type="scientific">Azospirillum rugosum</name>
    <dbReference type="NCBI Taxonomy" id="416170"/>
    <lineage>
        <taxon>Bacteria</taxon>
        <taxon>Pseudomonadati</taxon>
        <taxon>Pseudomonadota</taxon>
        <taxon>Alphaproteobacteria</taxon>
        <taxon>Rhodospirillales</taxon>
        <taxon>Azospirillaceae</taxon>
        <taxon>Azospirillum</taxon>
    </lineage>
</organism>
<protein>
    <recommendedName>
        <fullName evidence="4">YiaAB two helix domain-containing protein</fullName>
    </recommendedName>
</protein>
<dbReference type="EMBL" id="JAGINP010000020">
    <property type="protein sequence ID" value="MBP2295202.1"/>
    <property type="molecule type" value="Genomic_DNA"/>
</dbReference>
<keyword evidence="1" id="KW-1133">Transmembrane helix</keyword>
<feature type="transmembrane region" description="Helical" evidence="1">
    <location>
        <begin position="31"/>
        <end position="51"/>
    </location>
</feature>
<feature type="transmembrane region" description="Helical" evidence="1">
    <location>
        <begin position="7"/>
        <end position="25"/>
    </location>
</feature>
<evidence type="ECO:0000313" key="2">
    <source>
        <dbReference type="EMBL" id="MBP2295202.1"/>
    </source>
</evidence>
<evidence type="ECO:0000313" key="3">
    <source>
        <dbReference type="Proteomes" id="UP000781958"/>
    </source>
</evidence>